<dbReference type="Pfam" id="PF00589">
    <property type="entry name" value="Phage_integrase"/>
    <property type="match status" value="1"/>
</dbReference>
<dbReference type="Gene3D" id="1.10.443.10">
    <property type="entry name" value="Intergrase catalytic core"/>
    <property type="match status" value="1"/>
</dbReference>
<reference evidence="3 4" key="1">
    <citation type="journal article" date="2017" name="Int. J. Syst. Evol. Microbiol.">
        <title>Photobacterium alginatilyticum sp. nov., a marine bacterium isolated from bottom seawater.</title>
        <authorList>
            <person name="Wang X."/>
            <person name="Wang Y."/>
            <person name="Yang X."/>
            <person name="Sun H."/>
            <person name="Li B."/>
            <person name="Zhang X.H."/>
        </authorList>
    </citation>
    <scope>NUCLEOTIDE SEQUENCE [LARGE SCALE GENOMIC DNA]</scope>
    <source>
        <strain evidence="3 4">P03D4</strain>
    </source>
</reference>
<organism evidence="3 4">
    <name type="scientific">Photobacterium alginatilyticum</name>
    <dbReference type="NCBI Taxonomy" id="1775171"/>
    <lineage>
        <taxon>Bacteria</taxon>
        <taxon>Pseudomonadati</taxon>
        <taxon>Pseudomonadota</taxon>
        <taxon>Gammaproteobacteria</taxon>
        <taxon>Vibrionales</taxon>
        <taxon>Vibrionaceae</taxon>
        <taxon>Photobacterium</taxon>
    </lineage>
</organism>
<keyword evidence="1" id="KW-0233">DNA recombination</keyword>
<proteinExistence type="predicted"/>
<dbReference type="SUPFAM" id="SSF56349">
    <property type="entry name" value="DNA breaking-rejoining enzymes"/>
    <property type="match status" value="1"/>
</dbReference>
<dbReference type="PROSITE" id="PS51898">
    <property type="entry name" value="TYR_RECOMBINASE"/>
    <property type="match status" value="1"/>
</dbReference>
<feature type="domain" description="Tyr recombinase" evidence="2">
    <location>
        <begin position="211"/>
        <end position="458"/>
    </location>
</feature>
<evidence type="ECO:0000256" key="1">
    <source>
        <dbReference type="ARBA" id="ARBA00023172"/>
    </source>
</evidence>
<protein>
    <submittedName>
        <fullName evidence="3">Site-specific integrase</fullName>
    </submittedName>
</protein>
<gene>
    <name evidence="3" type="ORF">EIZ48_16680</name>
</gene>
<evidence type="ECO:0000313" key="3">
    <source>
        <dbReference type="EMBL" id="NBI54184.1"/>
    </source>
</evidence>
<name>A0ABW9YM93_9GAMM</name>
<keyword evidence="4" id="KW-1185">Reference proteome</keyword>
<dbReference type="InterPro" id="IPR013762">
    <property type="entry name" value="Integrase-like_cat_sf"/>
</dbReference>
<dbReference type="NCBIfam" id="NF040693">
    <property type="entry name" value="recomb_GmtY"/>
    <property type="match status" value="1"/>
</dbReference>
<dbReference type="RefSeq" id="WP_160653733.1">
    <property type="nucleotide sequence ID" value="NZ_RSEJ01000018.1"/>
</dbReference>
<comment type="caution">
    <text evidence="3">The sequence shown here is derived from an EMBL/GenBank/DDBJ whole genome shotgun (WGS) entry which is preliminary data.</text>
</comment>
<accession>A0ABW9YM93</accession>
<dbReference type="CDD" id="cd00397">
    <property type="entry name" value="DNA_BRE_C"/>
    <property type="match status" value="1"/>
</dbReference>
<dbReference type="InterPro" id="IPR011010">
    <property type="entry name" value="DNA_brk_join_enz"/>
</dbReference>
<dbReference type="EMBL" id="RSEJ01000018">
    <property type="protein sequence ID" value="NBI54184.1"/>
    <property type="molecule type" value="Genomic_DNA"/>
</dbReference>
<dbReference type="InterPro" id="IPR002104">
    <property type="entry name" value="Integrase_catalytic"/>
</dbReference>
<evidence type="ECO:0000259" key="2">
    <source>
        <dbReference type="PROSITE" id="PS51898"/>
    </source>
</evidence>
<evidence type="ECO:0000313" key="4">
    <source>
        <dbReference type="Proteomes" id="UP000738517"/>
    </source>
</evidence>
<dbReference type="Proteomes" id="UP000738517">
    <property type="component" value="Unassembled WGS sequence"/>
</dbReference>
<sequence length="497" mass="57073">MSSIRVVSVVKIRVQKAGTSSYAVLPVIMIDGEGVLASHAQYLYQHKRKSITWLNDNARAVGLFLRYTINRHNDFEDPVSMFREFRDDLETGTIDLQGEDPTGLYWKARRSKNVETIIRYITQFSDWQYDKANRKAIENNEDVKAVLINPWRKATSAEKYVAYAAYHNRVSRAFLSYTFDGERAFKEADTTREVRVSNHDYFGTQDEDVYKFPDDRIWDLCEAFKLPGARPNSPIHERLNLRNVLITLLLHFGARRVSEPFHLYMCDIMRDPANQESALVKLHHPSNSPSPVNEDETRRDYLAKCGLRPRNDNINPKNYHSGFKNLALNDKGYTIVQWFPAHIGIYFMALWNLYVEHQRIPPKKGEPNHPFAFTNQYGQPASRRAYRDAHNNAVRAIGLVPKKKLGTTPHGHRHTALSNLKDAEVDPLVIKNVAAHRSVESQRVYQNKSNEEIREELEVKSKRLKAPAGAGQPLGLVAPDQAFDMFIDVDPLGLFLK</sequence>